<feature type="non-terminal residue" evidence="1">
    <location>
        <position position="1"/>
    </location>
</feature>
<sequence>VRQNRIGGKKCSVMNTGDCKVPHKDIKRFSRANQLRSSEELDQMAVTWLSRVLNGQFNLNEWSGVIEHMHI</sequence>
<name>A0A0B7B1F6_9EUPU</name>
<organism evidence="1">
    <name type="scientific">Arion vulgaris</name>
    <dbReference type="NCBI Taxonomy" id="1028688"/>
    <lineage>
        <taxon>Eukaryota</taxon>
        <taxon>Metazoa</taxon>
        <taxon>Spiralia</taxon>
        <taxon>Lophotrochozoa</taxon>
        <taxon>Mollusca</taxon>
        <taxon>Gastropoda</taxon>
        <taxon>Heterobranchia</taxon>
        <taxon>Euthyneura</taxon>
        <taxon>Panpulmonata</taxon>
        <taxon>Eupulmonata</taxon>
        <taxon>Stylommatophora</taxon>
        <taxon>Helicina</taxon>
        <taxon>Arionoidea</taxon>
        <taxon>Arionidae</taxon>
        <taxon>Arion</taxon>
    </lineage>
</organism>
<gene>
    <name evidence="1" type="primary">ORF150882</name>
</gene>
<protein>
    <submittedName>
        <fullName evidence="1">Uncharacterized protein</fullName>
    </submittedName>
</protein>
<proteinExistence type="predicted"/>
<evidence type="ECO:0000313" key="1">
    <source>
        <dbReference type="EMBL" id="CEK85915.1"/>
    </source>
</evidence>
<dbReference type="AlphaFoldDB" id="A0A0B7B1F6"/>
<dbReference type="EMBL" id="HACG01039050">
    <property type="protein sequence ID" value="CEK85915.1"/>
    <property type="molecule type" value="Transcribed_RNA"/>
</dbReference>
<accession>A0A0B7B1F6</accession>
<reference evidence="1" key="1">
    <citation type="submission" date="2014-12" db="EMBL/GenBank/DDBJ databases">
        <title>Insight into the proteome of Arion vulgaris.</title>
        <authorList>
            <person name="Aradska J."/>
            <person name="Bulat T."/>
            <person name="Smidak R."/>
            <person name="Sarate P."/>
            <person name="Gangsoo J."/>
            <person name="Sialana F."/>
            <person name="Bilban M."/>
            <person name="Lubec G."/>
        </authorList>
    </citation>
    <scope>NUCLEOTIDE SEQUENCE</scope>
    <source>
        <tissue evidence="1">Skin</tissue>
    </source>
</reference>